<evidence type="ECO:0000256" key="1">
    <source>
        <dbReference type="ARBA" id="ARBA00022603"/>
    </source>
</evidence>
<reference evidence="3 4" key="1">
    <citation type="submission" date="2018-10" db="EMBL/GenBank/DDBJ databases">
        <title>Genome Sequence of Cohnella sp.</title>
        <authorList>
            <person name="Srinivasan S."/>
            <person name="Kim M.K."/>
        </authorList>
    </citation>
    <scope>NUCLEOTIDE SEQUENCE [LARGE SCALE GENOMIC DNA]</scope>
    <source>
        <strain evidence="3 4">18JY8-7</strain>
    </source>
</reference>
<dbReference type="Proteomes" id="UP000269097">
    <property type="component" value="Chromosome"/>
</dbReference>
<dbReference type="PANTHER" id="PTHR12049:SF7">
    <property type="entry name" value="PROTEIN ARGININE METHYLTRANSFERASE NDUFAF7, MITOCHONDRIAL"/>
    <property type="match status" value="1"/>
</dbReference>
<dbReference type="InterPro" id="IPR003788">
    <property type="entry name" value="NDUFAF7"/>
</dbReference>
<name>A0A3G3JU68_9BACL</name>
<gene>
    <name evidence="3" type="ORF">EAV92_03895</name>
</gene>
<keyword evidence="1 3" id="KW-0489">Methyltransferase</keyword>
<protein>
    <submittedName>
        <fullName evidence="3">SAM-dependent methyltransferase</fullName>
    </submittedName>
</protein>
<evidence type="ECO:0000256" key="2">
    <source>
        <dbReference type="ARBA" id="ARBA00022679"/>
    </source>
</evidence>
<keyword evidence="4" id="KW-1185">Reference proteome</keyword>
<sequence length="382" mass="42514">MQVQTMIEAVRGEIASRPRDGWRRDGGSVPCITFRDYMALCLYHPEFGYYRSGKIRVGREGDFYTSAFVGDIMGTQLAEKLAELASESFPDGKRVEVVDWGGGTGRLGSQMLEAWKSLGGAGERFALTVLDANPSHRRQAEEALADSVVSGRARIMAPEAANEEDWKSRHVIVVANELLDAFPVHRVTRSDGRLLERGVCWDEESAKLADCFTEPSDARLTEWLERQSVSLAEGQTTEIGLDGADWTVELASRLGNALLVLIDYGDSTAELTGRHRMDGTLLCYGRHRAHGDPFRGPGEEDMTAHVDFELIRDRASSAGWRERWYGTQKAFLVESGVLAKLADHAIADPFHPVARRNRAIRQLLLSDGMSELFKVQIWDKSL</sequence>
<accession>A0A3G3JU68</accession>
<dbReference type="Pfam" id="PF02636">
    <property type="entry name" value="Methyltransf_28"/>
    <property type="match status" value="1"/>
</dbReference>
<dbReference type="EMBL" id="CP033433">
    <property type="protein sequence ID" value="AYQ71788.1"/>
    <property type="molecule type" value="Genomic_DNA"/>
</dbReference>
<proteinExistence type="predicted"/>
<dbReference type="GO" id="GO:0035243">
    <property type="term" value="F:protein-arginine omega-N symmetric methyltransferase activity"/>
    <property type="evidence" value="ECO:0007669"/>
    <property type="project" value="TreeGrafter"/>
</dbReference>
<keyword evidence="2 3" id="KW-0808">Transferase</keyword>
<dbReference type="AlphaFoldDB" id="A0A3G3JU68"/>
<dbReference type="InterPro" id="IPR029063">
    <property type="entry name" value="SAM-dependent_MTases_sf"/>
</dbReference>
<organism evidence="3 4">
    <name type="scientific">Cohnella candidum</name>
    <dbReference type="NCBI Taxonomy" id="2674991"/>
    <lineage>
        <taxon>Bacteria</taxon>
        <taxon>Bacillati</taxon>
        <taxon>Bacillota</taxon>
        <taxon>Bacilli</taxon>
        <taxon>Bacillales</taxon>
        <taxon>Paenibacillaceae</taxon>
        <taxon>Cohnella</taxon>
    </lineage>
</organism>
<evidence type="ECO:0000313" key="4">
    <source>
        <dbReference type="Proteomes" id="UP000269097"/>
    </source>
</evidence>
<dbReference type="Gene3D" id="3.40.50.12710">
    <property type="match status" value="1"/>
</dbReference>
<dbReference type="InterPro" id="IPR038375">
    <property type="entry name" value="NDUFAF7_sf"/>
</dbReference>
<dbReference type="RefSeq" id="WP_123039850.1">
    <property type="nucleotide sequence ID" value="NZ_CP033433.1"/>
</dbReference>
<dbReference type="SUPFAM" id="SSF53335">
    <property type="entry name" value="S-adenosyl-L-methionine-dependent methyltransferases"/>
    <property type="match status" value="1"/>
</dbReference>
<dbReference type="PANTHER" id="PTHR12049">
    <property type="entry name" value="PROTEIN ARGININE METHYLTRANSFERASE NDUFAF7, MITOCHONDRIAL"/>
    <property type="match status" value="1"/>
</dbReference>
<evidence type="ECO:0000313" key="3">
    <source>
        <dbReference type="EMBL" id="AYQ71788.1"/>
    </source>
</evidence>
<dbReference type="GO" id="GO:0032259">
    <property type="term" value="P:methylation"/>
    <property type="evidence" value="ECO:0007669"/>
    <property type="project" value="UniProtKB-KW"/>
</dbReference>
<dbReference type="KEGG" id="coh:EAV92_03895"/>